<dbReference type="Proteomes" id="UP000626109">
    <property type="component" value="Unassembled WGS sequence"/>
</dbReference>
<comment type="caution">
    <text evidence="1">The sequence shown here is derived from an EMBL/GenBank/DDBJ whole genome shotgun (WGS) entry which is preliminary data.</text>
</comment>
<dbReference type="AlphaFoldDB" id="A0A813I9J4"/>
<sequence length="142" mass="15667">MQMNSLEAGAATCNGDTVGIMECQSPFNLGMTSLRDVVIHPLTAVSECPFLLQTSSLCPAPQVGFQSWWLGAADSDARPPLRPGFCHSHFLGEPEDNCVCPKVCFRRGSRRLSDLTISHRKLKRRTLDSRLARHVLGTEAER</sequence>
<gene>
    <name evidence="1" type="ORF">PGLA2088_LOCUS4848</name>
</gene>
<dbReference type="EMBL" id="CAJNNW010004487">
    <property type="protein sequence ID" value="CAE8646477.1"/>
    <property type="molecule type" value="Genomic_DNA"/>
</dbReference>
<proteinExistence type="predicted"/>
<protein>
    <submittedName>
        <fullName evidence="1">Uncharacterized protein</fullName>
    </submittedName>
</protein>
<organism evidence="1 2">
    <name type="scientific">Polarella glacialis</name>
    <name type="common">Dinoflagellate</name>
    <dbReference type="NCBI Taxonomy" id="89957"/>
    <lineage>
        <taxon>Eukaryota</taxon>
        <taxon>Sar</taxon>
        <taxon>Alveolata</taxon>
        <taxon>Dinophyceae</taxon>
        <taxon>Suessiales</taxon>
        <taxon>Suessiaceae</taxon>
        <taxon>Polarella</taxon>
    </lineage>
</organism>
<evidence type="ECO:0000313" key="1">
    <source>
        <dbReference type="EMBL" id="CAE8646477.1"/>
    </source>
</evidence>
<reference evidence="1" key="1">
    <citation type="submission" date="2021-02" db="EMBL/GenBank/DDBJ databases">
        <authorList>
            <person name="Dougan E. K."/>
            <person name="Rhodes N."/>
            <person name="Thang M."/>
            <person name="Chan C."/>
        </authorList>
    </citation>
    <scope>NUCLEOTIDE SEQUENCE</scope>
</reference>
<accession>A0A813I9J4</accession>
<evidence type="ECO:0000313" key="2">
    <source>
        <dbReference type="Proteomes" id="UP000626109"/>
    </source>
</evidence>
<name>A0A813I9J4_POLGL</name>